<dbReference type="EMBL" id="JYIU01000010">
    <property type="protein sequence ID" value="KJL27408.1"/>
    <property type="molecule type" value="Genomic_DNA"/>
</dbReference>
<evidence type="ECO:0000313" key="2">
    <source>
        <dbReference type="Proteomes" id="UP000033572"/>
    </source>
</evidence>
<proteinExistence type="predicted"/>
<dbReference type="SUPFAM" id="SSF53067">
    <property type="entry name" value="Actin-like ATPase domain"/>
    <property type="match status" value="1"/>
</dbReference>
<dbReference type="Gene3D" id="3.30.420.40">
    <property type="match status" value="1"/>
</dbReference>
<dbReference type="GeneID" id="94443751"/>
<protein>
    <submittedName>
        <fullName evidence="1">BadF/BadG/BcrA/BcrD ATPase family protein</fullName>
    </submittedName>
</protein>
<dbReference type="KEGG" id="mfol:DXT68_05065"/>
<comment type="caution">
    <text evidence="1">The sequence shown here is derived from an EMBL/GenBank/DDBJ whole genome shotgun (WGS) entry which is preliminary data.</text>
</comment>
<organism evidence="1 2">
    <name type="scientific">Microbacterium foliorum</name>
    <dbReference type="NCBI Taxonomy" id="104336"/>
    <lineage>
        <taxon>Bacteria</taxon>
        <taxon>Bacillati</taxon>
        <taxon>Actinomycetota</taxon>
        <taxon>Actinomycetes</taxon>
        <taxon>Micrococcales</taxon>
        <taxon>Microbacteriaceae</taxon>
        <taxon>Microbacterium</taxon>
    </lineage>
</organism>
<dbReference type="PATRIC" id="fig|104336.4.peg.41"/>
<reference evidence="1 2" key="1">
    <citation type="submission" date="2015-02" db="EMBL/GenBank/DDBJ databases">
        <title>Draft genome sequences of ten Microbacterium spp. with emphasis on heavy metal contaminated environments.</title>
        <authorList>
            <person name="Corretto E."/>
        </authorList>
    </citation>
    <scope>NUCLEOTIDE SEQUENCE [LARGE SCALE GENOMIC DNA]</scope>
    <source>
        <strain evidence="1 2">DSM 12966</strain>
    </source>
</reference>
<name>A0A0F0L2P5_9MICO</name>
<sequence>MHSPSAVVAVDLGKSRCRVVVSESDAGVGRRPARRPLHEGAGAPGLAAAGGVAAALESILPLRARLDVPISSISVGAAGAWTAPTAASELARRLADTFGVPAAVTSDVVSAHAGALDGDAGVLLIAGTGAAALGIDGDRIDGDGIDGRGIDGSGPNGARATLVDGWGPELGDFGSGSWLGREALRAVLRASVGLGPSTRLTDAVAMSIGVPSAIHPWLAGDGPLPRRLATLAPLVLDAAESGDGVAAAIAAESIRLLAASAHAASKTAASAHAASMTDATAHAASMTAATAHAASSNGAASNGASASSVDTVALHGGLTEHVWFRARIEESLRAAGHAVVASAGDALDGALLLAESADLPHERFVHRAE</sequence>
<dbReference type="RefSeq" id="WP_052677559.1">
    <property type="nucleotide sequence ID" value="NZ_CP031425.1"/>
</dbReference>
<evidence type="ECO:0000313" key="1">
    <source>
        <dbReference type="EMBL" id="KJL27408.1"/>
    </source>
</evidence>
<dbReference type="AlphaFoldDB" id="A0A0F0L2P5"/>
<dbReference type="PANTHER" id="PTHR43190">
    <property type="entry name" value="N-ACETYL-D-GLUCOSAMINE KINASE"/>
    <property type="match status" value="1"/>
</dbReference>
<dbReference type="Proteomes" id="UP000033572">
    <property type="component" value="Unassembled WGS sequence"/>
</dbReference>
<dbReference type="InterPro" id="IPR043129">
    <property type="entry name" value="ATPase_NBD"/>
</dbReference>
<keyword evidence="2" id="KW-1185">Reference proteome</keyword>
<gene>
    <name evidence="1" type="ORF">RN50_00043</name>
</gene>
<dbReference type="PANTHER" id="PTHR43190:SF3">
    <property type="entry name" value="N-ACETYL-D-GLUCOSAMINE KINASE"/>
    <property type="match status" value="1"/>
</dbReference>
<accession>A0A0F0L2P5</accession>
<dbReference type="InterPro" id="IPR052519">
    <property type="entry name" value="Euk-type_GlcNAc_Kinase"/>
</dbReference>